<dbReference type="InterPro" id="IPR002104">
    <property type="entry name" value="Integrase_catalytic"/>
</dbReference>
<proteinExistence type="predicted"/>
<dbReference type="PROSITE" id="PS51898">
    <property type="entry name" value="TYR_RECOMBINASE"/>
    <property type="match status" value="1"/>
</dbReference>
<evidence type="ECO:0000259" key="3">
    <source>
        <dbReference type="PROSITE" id="PS51898"/>
    </source>
</evidence>
<evidence type="ECO:0000313" key="4">
    <source>
        <dbReference type="EMBL" id="TDE00138.1"/>
    </source>
</evidence>
<dbReference type="GO" id="GO:0006310">
    <property type="term" value="P:DNA recombination"/>
    <property type="evidence" value="ECO:0007669"/>
    <property type="project" value="UniProtKB-KW"/>
</dbReference>
<dbReference type="EMBL" id="SMKZ01000054">
    <property type="protein sequence ID" value="TDE00138.1"/>
    <property type="molecule type" value="Genomic_DNA"/>
</dbReference>
<feature type="domain" description="Tyr recombinase" evidence="3">
    <location>
        <begin position="1"/>
        <end position="146"/>
    </location>
</feature>
<organism evidence="4 5">
    <name type="scientific">Jiangella asiatica</name>
    <dbReference type="NCBI Taxonomy" id="2530372"/>
    <lineage>
        <taxon>Bacteria</taxon>
        <taxon>Bacillati</taxon>
        <taxon>Actinomycetota</taxon>
        <taxon>Actinomycetes</taxon>
        <taxon>Jiangellales</taxon>
        <taxon>Jiangellaceae</taxon>
        <taxon>Jiangella</taxon>
    </lineage>
</organism>
<keyword evidence="5" id="KW-1185">Reference proteome</keyword>
<reference evidence="4 5" key="1">
    <citation type="submission" date="2019-03" db="EMBL/GenBank/DDBJ databases">
        <title>Draft genome sequences of novel Actinobacteria.</title>
        <authorList>
            <person name="Sahin N."/>
            <person name="Ay H."/>
            <person name="Saygin H."/>
        </authorList>
    </citation>
    <scope>NUCLEOTIDE SEQUENCE [LARGE SCALE GENOMIC DNA]</scope>
    <source>
        <strain evidence="4 5">5K138</strain>
    </source>
</reference>
<sequence>MRALGRRPRRGRGPVRPARQARPAWQRSSPALRGCRARAGRRGQTAVVRGLDEDHVFTRGLGGPVFPDTVSQLMPRLIEAYDRTVMEPDRLPRARLHDLRHVHATTLLLAGVPVHVVAERLGHAGPAITLRVYAHVIRQRAADVADIFARELDSDGASDADSDGRDDDDPPAALPVPC</sequence>
<accession>A0A4V2Z089</accession>
<dbReference type="OrthoDB" id="4326943at2"/>
<evidence type="ECO:0000256" key="1">
    <source>
        <dbReference type="ARBA" id="ARBA00023172"/>
    </source>
</evidence>
<dbReference type="Gene3D" id="1.10.443.10">
    <property type="entry name" value="Intergrase catalytic core"/>
    <property type="match status" value="1"/>
</dbReference>
<feature type="region of interest" description="Disordered" evidence="2">
    <location>
        <begin position="1"/>
        <end position="40"/>
    </location>
</feature>
<keyword evidence="1" id="KW-0233">DNA recombination</keyword>
<gene>
    <name evidence="4" type="ORF">E1269_26320</name>
</gene>
<feature type="compositionally biased region" description="Basic residues" evidence="2">
    <location>
        <begin position="1"/>
        <end position="13"/>
    </location>
</feature>
<feature type="region of interest" description="Disordered" evidence="2">
    <location>
        <begin position="154"/>
        <end position="178"/>
    </location>
</feature>
<dbReference type="SUPFAM" id="SSF56349">
    <property type="entry name" value="DNA breaking-rejoining enzymes"/>
    <property type="match status" value="1"/>
</dbReference>
<dbReference type="InParanoid" id="A0A4V2Z089"/>
<feature type="compositionally biased region" description="Low complexity" evidence="2">
    <location>
        <begin position="14"/>
        <end position="24"/>
    </location>
</feature>
<dbReference type="Pfam" id="PF00589">
    <property type="entry name" value="Phage_integrase"/>
    <property type="match status" value="1"/>
</dbReference>
<dbReference type="GO" id="GO:0003677">
    <property type="term" value="F:DNA binding"/>
    <property type="evidence" value="ECO:0007669"/>
    <property type="project" value="InterPro"/>
</dbReference>
<name>A0A4V2Z089_9ACTN</name>
<dbReference type="InterPro" id="IPR013762">
    <property type="entry name" value="Integrase-like_cat_sf"/>
</dbReference>
<comment type="caution">
    <text evidence="4">The sequence shown here is derived from an EMBL/GenBank/DDBJ whole genome shotgun (WGS) entry which is preliminary data.</text>
</comment>
<dbReference type="Proteomes" id="UP000294739">
    <property type="component" value="Unassembled WGS sequence"/>
</dbReference>
<evidence type="ECO:0000256" key="2">
    <source>
        <dbReference type="SAM" id="MobiDB-lite"/>
    </source>
</evidence>
<dbReference type="GO" id="GO:0015074">
    <property type="term" value="P:DNA integration"/>
    <property type="evidence" value="ECO:0007669"/>
    <property type="project" value="InterPro"/>
</dbReference>
<feature type="compositionally biased region" description="Acidic residues" evidence="2">
    <location>
        <begin position="154"/>
        <end position="170"/>
    </location>
</feature>
<protein>
    <recommendedName>
        <fullName evidence="3">Tyr recombinase domain-containing protein</fullName>
    </recommendedName>
</protein>
<evidence type="ECO:0000313" key="5">
    <source>
        <dbReference type="Proteomes" id="UP000294739"/>
    </source>
</evidence>
<dbReference type="AlphaFoldDB" id="A0A4V2Z089"/>
<dbReference type="InterPro" id="IPR011010">
    <property type="entry name" value="DNA_brk_join_enz"/>
</dbReference>